<dbReference type="PATRIC" id="fig|1006551.4.peg.3088"/>
<feature type="coiled-coil region" evidence="1">
    <location>
        <begin position="50"/>
        <end position="81"/>
    </location>
</feature>
<dbReference type="EMBL" id="CP003218">
    <property type="protein sequence ID" value="AEX04793.1"/>
    <property type="molecule type" value="Genomic_DNA"/>
</dbReference>
<protein>
    <submittedName>
        <fullName evidence="2">Uncharacterized protein</fullName>
    </submittedName>
</protein>
<dbReference type="AlphaFoldDB" id="A0A0H3H8V6"/>
<keyword evidence="1" id="KW-0175">Coiled coil</keyword>
<evidence type="ECO:0000313" key="2">
    <source>
        <dbReference type="EMBL" id="AEX04793.1"/>
    </source>
</evidence>
<evidence type="ECO:0000313" key="3">
    <source>
        <dbReference type="Proteomes" id="UP000007843"/>
    </source>
</evidence>
<name>A0A0H3H8V6_KLEM8</name>
<gene>
    <name evidence="2" type="ordered locus">KOX_15345</name>
</gene>
<dbReference type="RefSeq" id="WP_009653817.1">
    <property type="nucleotide sequence ID" value="NC_016612.1"/>
</dbReference>
<dbReference type="HOGENOM" id="CLU_2450675_0_0_6"/>
<accession>A0A0H3H8V6</accession>
<evidence type="ECO:0000256" key="1">
    <source>
        <dbReference type="SAM" id="Coils"/>
    </source>
</evidence>
<proteinExistence type="predicted"/>
<sequence length="89" mass="10162">MSEETLKLAVSYSNANIVIERSVNIFHSVNEIRSSLDDMREAMKPCGIVMDDQLDSYDTALRNLEKLLQKIEGDARQEAIALRYKLKSQ</sequence>
<reference evidence="2 3" key="1">
    <citation type="journal article" date="2012" name="J. Bacteriol.">
        <title>Complete genome sequence of Klebsiella oxytoca KCTC 1686, used in production of 2,3-butanediol.</title>
        <authorList>
            <person name="Shin S.H."/>
            <person name="Kim S."/>
            <person name="Kim J.Y."/>
            <person name="Lee S."/>
            <person name="Um Y."/>
            <person name="Oh M.K."/>
            <person name="Kim Y.R."/>
            <person name="Lee J."/>
            <person name="Yang K.S."/>
        </authorList>
    </citation>
    <scope>NUCLEOTIDE SEQUENCE [LARGE SCALE GENOMIC DNA]</scope>
    <source>
        <strain evidence="3">ATCC 8724 / DSM 4798 / JCM 20051 / NBRC 3318 / NRRL B-199 / KCTC 1686</strain>
    </source>
</reference>
<dbReference type="Proteomes" id="UP000007843">
    <property type="component" value="Chromosome"/>
</dbReference>
<organism evidence="2 3">
    <name type="scientific">Klebsiella michiganensis (strain ATCC 8724 / DSM 4798 / JCM 20051 / NBRC 3318 / NRRL B-199 / KCTC 1686 / BUCSAV 143 / CCM 1901)</name>
    <dbReference type="NCBI Taxonomy" id="1006551"/>
    <lineage>
        <taxon>Bacteria</taxon>
        <taxon>Pseudomonadati</taxon>
        <taxon>Pseudomonadota</taxon>
        <taxon>Gammaproteobacteria</taxon>
        <taxon>Enterobacterales</taxon>
        <taxon>Enterobacteriaceae</taxon>
        <taxon>Klebsiella/Raoultella group</taxon>
        <taxon>Klebsiella</taxon>
    </lineage>
</organism>
<dbReference type="KEGG" id="kox:KOX_15345"/>